<dbReference type="OrthoDB" id="10033548at2759"/>
<dbReference type="EMBL" id="VXIV02000828">
    <property type="protein sequence ID" value="KAF6035795.1"/>
    <property type="molecule type" value="Genomic_DNA"/>
</dbReference>
<dbReference type="GO" id="GO:0043022">
    <property type="term" value="F:ribosome binding"/>
    <property type="evidence" value="ECO:0007669"/>
    <property type="project" value="TreeGrafter"/>
</dbReference>
<dbReference type="GO" id="GO:2000766">
    <property type="term" value="P:negative regulation of cytoplasmic translation"/>
    <property type="evidence" value="ECO:0007669"/>
    <property type="project" value="TreeGrafter"/>
</dbReference>
<feature type="compositionally biased region" description="Polar residues" evidence="1">
    <location>
        <begin position="196"/>
        <end position="213"/>
    </location>
</feature>
<proteinExistence type="predicted"/>
<dbReference type="PANTHER" id="PTHR12566:SF9">
    <property type="entry name" value="CYTOPLASMIC POLYADENYLATION ELEMENT-BINDING PROTEIN 1"/>
    <property type="match status" value="1"/>
</dbReference>
<dbReference type="GO" id="GO:0000900">
    <property type="term" value="F:mRNA regulatory element binding translation repressor activity"/>
    <property type="evidence" value="ECO:0007669"/>
    <property type="project" value="TreeGrafter"/>
</dbReference>
<organism evidence="2 3">
    <name type="scientific">Bugula neritina</name>
    <name type="common">Brown bryozoan</name>
    <name type="synonym">Sertularia neritina</name>
    <dbReference type="NCBI Taxonomy" id="10212"/>
    <lineage>
        <taxon>Eukaryota</taxon>
        <taxon>Metazoa</taxon>
        <taxon>Spiralia</taxon>
        <taxon>Lophotrochozoa</taxon>
        <taxon>Bryozoa</taxon>
        <taxon>Gymnolaemata</taxon>
        <taxon>Cheilostomatida</taxon>
        <taxon>Flustrina</taxon>
        <taxon>Buguloidea</taxon>
        <taxon>Bugulidae</taxon>
        <taxon>Bugula</taxon>
    </lineage>
</organism>
<dbReference type="GO" id="GO:0003730">
    <property type="term" value="F:mRNA 3'-UTR binding"/>
    <property type="evidence" value="ECO:0007669"/>
    <property type="project" value="InterPro"/>
</dbReference>
<evidence type="ECO:0000256" key="1">
    <source>
        <dbReference type="SAM" id="MobiDB-lite"/>
    </source>
</evidence>
<dbReference type="AlphaFoldDB" id="A0A7J7KC50"/>
<feature type="region of interest" description="Disordered" evidence="1">
    <location>
        <begin position="193"/>
        <end position="213"/>
    </location>
</feature>
<feature type="region of interest" description="Disordered" evidence="1">
    <location>
        <begin position="61"/>
        <end position="81"/>
    </location>
</feature>
<dbReference type="GO" id="GO:0005634">
    <property type="term" value="C:nucleus"/>
    <property type="evidence" value="ECO:0007669"/>
    <property type="project" value="TreeGrafter"/>
</dbReference>
<protein>
    <submittedName>
        <fullName evidence="2">Orb</fullName>
    </submittedName>
</protein>
<sequence length="346" mass="37422">MPSVGEYLQNLLSSGQLGDLCGRTNGVNSEQTPGAPVIANQPSDWNSQLLNLRLQLYKQAHQTPGEAPHPIGTQALPTQPDGMRTQKPLTEASVNGYMMPPATCAVSGEKRNGRVVEHAPTTSGSNMPAQAKGRPLRGTGYATGSYAVGDGFRCDEDLKGWKSSDMGGAQDGGRANMATFCNQLESFRIQDGANDSAKNMSPQDQIPSRCPNQGRNRVIDSPGTDSAFCHGYVYAVFETSKDVRSLLNSCHQDHISDLSQVQIIPWIVNDTNFLSPIHRHIKLSKEQTVFVGALHGMLTASGLARVMNDLFGDVVYAGIDTDKYKYPIGMDLKLSGVLISYDQFSL</sequence>
<dbReference type="Gene3D" id="3.30.70.330">
    <property type="match status" value="2"/>
</dbReference>
<reference evidence="2" key="1">
    <citation type="submission" date="2020-06" db="EMBL/GenBank/DDBJ databases">
        <title>Draft genome of Bugula neritina, a colonial animal packing powerful symbionts and potential medicines.</title>
        <authorList>
            <person name="Rayko M."/>
        </authorList>
    </citation>
    <scope>NUCLEOTIDE SEQUENCE [LARGE SCALE GENOMIC DNA]</scope>
    <source>
        <strain evidence="2">Kwan_BN1</strain>
    </source>
</reference>
<dbReference type="PANTHER" id="PTHR12566">
    <property type="entry name" value="CYTOPLASMIC POLYADENYLATION ELEMENT BINDING PROTEIN CPEB"/>
    <property type="match status" value="1"/>
</dbReference>
<name>A0A7J7KC50_BUGNE</name>
<dbReference type="InterPro" id="IPR034819">
    <property type="entry name" value="CPEB"/>
</dbReference>
<dbReference type="GO" id="GO:0008135">
    <property type="term" value="F:translation factor activity, RNA binding"/>
    <property type="evidence" value="ECO:0007669"/>
    <property type="project" value="TreeGrafter"/>
</dbReference>
<evidence type="ECO:0000313" key="3">
    <source>
        <dbReference type="Proteomes" id="UP000593567"/>
    </source>
</evidence>
<dbReference type="GO" id="GO:0045202">
    <property type="term" value="C:synapse"/>
    <property type="evidence" value="ECO:0007669"/>
    <property type="project" value="TreeGrafter"/>
</dbReference>
<gene>
    <name evidence="2" type="ORF">EB796_005896</name>
</gene>
<dbReference type="GO" id="GO:0005737">
    <property type="term" value="C:cytoplasm"/>
    <property type="evidence" value="ECO:0007669"/>
    <property type="project" value="TreeGrafter"/>
</dbReference>
<comment type="caution">
    <text evidence="2">The sequence shown here is derived from an EMBL/GenBank/DDBJ whole genome shotgun (WGS) entry which is preliminary data.</text>
</comment>
<keyword evidence="3" id="KW-1185">Reference proteome</keyword>
<dbReference type="Proteomes" id="UP000593567">
    <property type="component" value="Unassembled WGS sequence"/>
</dbReference>
<dbReference type="InterPro" id="IPR012677">
    <property type="entry name" value="Nucleotide-bd_a/b_plait_sf"/>
</dbReference>
<accession>A0A7J7KC50</accession>
<evidence type="ECO:0000313" key="2">
    <source>
        <dbReference type="EMBL" id="KAF6035795.1"/>
    </source>
</evidence>
<dbReference type="GO" id="GO:0043005">
    <property type="term" value="C:neuron projection"/>
    <property type="evidence" value="ECO:0007669"/>
    <property type="project" value="TreeGrafter"/>
</dbReference>